<dbReference type="EMBL" id="OIVN01001405">
    <property type="protein sequence ID" value="SPC93573.1"/>
    <property type="molecule type" value="Genomic_DNA"/>
</dbReference>
<evidence type="ECO:0000313" key="3">
    <source>
        <dbReference type="EMBL" id="SPC93573.1"/>
    </source>
</evidence>
<evidence type="ECO:0000256" key="2">
    <source>
        <dbReference type="SAM" id="SignalP"/>
    </source>
</evidence>
<protein>
    <submittedName>
        <fullName evidence="3">Uncharacterized protein</fullName>
    </submittedName>
</protein>
<reference evidence="3" key="1">
    <citation type="submission" date="2018-02" db="EMBL/GenBank/DDBJ databases">
        <authorList>
            <person name="Cohen D.B."/>
            <person name="Kent A.D."/>
        </authorList>
    </citation>
    <scope>NUCLEOTIDE SEQUENCE</scope>
</reference>
<sequence length="82" mass="8497">MVIIVLTDELCLIWNLGDAGATPVDAGATPVEVEVGVSQPESACTQQAGGSTPVKPSHPLNSTTRPTNPLNRPARQNFSTDG</sequence>
<feature type="region of interest" description="Disordered" evidence="1">
    <location>
        <begin position="40"/>
        <end position="82"/>
    </location>
</feature>
<accession>A0A2N9G277</accession>
<gene>
    <name evidence="3" type="ORF">FSB_LOCUS21455</name>
</gene>
<feature type="compositionally biased region" description="Polar residues" evidence="1">
    <location>
        <begin position="59"/>
        <end position="82"/>
    </location>
</feature>
<feature type="compositionally biased region" description="Polar residues" evidence="1">
    <location>
        <begin position="40"/>
        <end position="50"/>
    </location>
</feature>
<keyword evidence="2" id="KW-0732">Signal</keyword>
<name>A0A2N9G277_FAGSY</name>
<feature type="signal peptide" evidence="2">
    <location>
        <begin position="1"/>
        <end position="21"/>
    </location>
</feature>
<dbReference type="AlphaFoldDB" id="A0A2N9G277"/>
<feature type="chain" id="PRO_5014608238" evidence="2">
    <location>
        <begin position="22"/>
        <end position="82"/>
    </location>
</feature>
<organism evidence="3">
    <name type="scientific">Fagus sylvatica</name>
    <name type="common">Beechnut</name>
    <dbReference type="NCBI Taxonomy" id="28930"/>
    <lineage>
        <taxon>Eukaryota</taxon>
        <taxon>Viridiplantae</taxon>
        <taxon>Streptophyta</taxon>
        <taxon>Embryophyta</taxon>
        <taxon>Tracheophyta</taxon>
        <taxon>Spermatophyta</taxon>
        <taxon>Magnoliopsida</taxon>
        <taxon>eudicotyledons</taxon>
        <taxon>Gunneridae</taxon>
        <taxon>Pentapetalae</taxon>
        <taxon>rosids</taxon>
        <taxon>fabids</taxon>
        <taxon>Fagales</taxon>
        <taxon>Fagaceae</taxon>
        <taxon>Fagus</taxon>
    </lineage>
</organism>
<proteinExistence type="predicted"/>
<evidence type="ECO:0000256" key="1">
    <source>
        <dbReference type="SAM" id="MobiDB-lite"/>
    </source>
</evidence>